<gene>
    <name evidence="8" type="primary">ybfH</name>
    <name evidence="8" type="ORF">KL86DYS2_12531</name>
</gene>
<evidence type="ECO:0000256" key="6">
    <source>
        <dbReference type="SAM" id="Phobius"/>
    </source>
</evidence>
<evidence type="ECO:0000256" key="5">
    <source>
        <dbReference type="ARBA" id="ARBA00023136"/>
    </source>
</evidence>
<sequence>MAISKHYWYHTISILTVIVWGTTFVSTKVLIGYGLSPSEILIYRFLLAYIGIWFVCPKRLFAKSVKDELLFVAAGLCGGSLYFVFENTALQITLASNVSLIICTSPIFTAFLSYLMYRKEKLKASLIFGSLTALLGVGLVVFNGSFILQINPLGDILTILSALSWAFYGIVLRKVNGRYSTLFITRKVFIYGIITMLPFLAFSPSSLHPELLVQPVIIANLLFLGLIASLLCFIAWNTAVKELGIVQTSNYIYFVPLVTLLTSAIVIDEHITLVALLGSVFILFGVYVAEKGFTFGLKKKTV</sequence>
<accession>A0A212JWX2</accession>
<comment type="subcellular location">
    <subcellularLocation>
        <location evidence="1">Cell membrane</location>
        <topology evidence="1">Multi-pass membrane protein</topology>
    </subcellularLocation>
</comment>
<dbReference type="AlphaFoldDB" id="A0A212JWX2"/>
<dbReference type="GO" id="GO:0005886">
    <property type="term" value="C:plasma membrane"/>
    <property type="evidence" value="ECO:0007669"/>
    <property type="project" value="UniProtKB-SubCell"/>
</dbReference>
<dbReference type="InterPro" id="IPR037185">
    <property type="entry name" value="EmrE-like"/>
</dbReference>
<evidence type="ECO:0000313" key="8">
    <source>
        <dbReference type="EMBL" id="SBW03974.1"/>
    </source>
</evidence>
<feature type="transmembrane region" description="Helical" evidence="6">
    <location>
        <begin position="124"/>
        <end position="150"/>
    </location>
</feature>
<evidence type="ECO:0000259" key="7">
    <source>
        <dbReference type="Pfam" id="PF00892"/>
    </source>
</evidence>
<keyword evidence="3 6" id="KW-0812">Transmembrane</keyword>
<feature type="domain" description="EamA" evidence="7">
    <location>
        <begin position="153"/>
        <end position="288"/>
    </location>
</feature>
<evidence type="ECO:0000256" key="1">
    <source>
        <dbReference type="ARBA" id="ARBA00004651"/>
    </source>
</evidence>
<dbReference type="InterPro" id="IPR050638">
    <property type="entry name" value="AA-Vitamin_Transporters"/>
</dbReference>
<dbReference type="Pfam" id="PF00892">
    <property type="entry name" value="EamA"/>
    <property type="match status" value="2"/>
</dbReference>
<evidence type="ECO:0000256" key="4">
    <source>
        <dbReference type="ARBA" id="ARBA00022989"/>
    </source>
</evidence>
<feature type="transmembrane region" description="Helical" evidence="6">
    <location>
        <begin position="188"/>
        <end position="205"/>
    </location>
</feature>
<feature type="transmembrane region" description="Helical" evidence="6">
    <location>
        <begin position="217"/>
        <end position="239"/>
    </location>
</feature>
<feature type="transmembrane region" description="Helical" evidence="6">
    <location>
        <begin position="97"/>
        <end position="117"/>
    </location>
</feature>
<keyword evidence="2" id="KW-1003">Cell membrane</keyword>
<organism evidence="8">
    <name type="scientific">uncultured Dysgonomonas sp</name>
    <dbReference type="NCBI Taxonomy" id="206096"/>
    <lineage>
        <taxon>Bacteria</taxon>
        <taxon>Pseudomonadati</taxon>
        <taxon>Bacteroidota</taxon>
        <taxon>Bacteroidia</taxon>
        <taxon>Bacteroidales</taxon>
        <taxon>Dysgonomonadaceae</taxon>
        <taxon>Dysgonomonas</taxon>
        <taxon>environmental samples</taxon>
    </lineage>
</organism>
<keyword evidence="4 6" id="KW-1133">Transmembrane helix</keyword>
<dbReference type="RefSeq" id="WP_296950278.1">
    <property type="nucleotide sequence ID" value="NZ_LT599021.1"/>
</dbReference>
<feature type="domain" description="EamA" evidence="7">
    <location>
        <begin position="12"/>
        <end position="141"/>
    </location>
</feature>
<dbReference type="PANTHER" id="PTHR32322">
    <property type="entry name" value="INNER MEMBRANE TRANSPORTER"/>
    <property type="match status" value="1"/>
</dbReference>
<dbReference type="EMBL" id="FLUL01000001">
    <property type="protein sequence ID" value="SBW03974.1"/>
    <property type="molecule type" value="Genomic_DNA"/>
</dbReference>
<feature type="transmembrane region" description="Helical" evidence="6">
    <location>
        <begin position="40"/>
        <end position="56"/>
    </location>
</feature>
<dbReference type="PANTHER" id="PTHR32322:SF18">
    <property type="entry name" value="S-ADENOSYLMETHIONINE_S-ADENOSYLHOMOCYSTEINE TRANSPORTER"/>
    <property type="match status" value="1"/>
</dbReference>
<feature type="transmembrane region" description="Helical" evidence="6">
    <location>
        <begin position="12"/>
        <end position="34"/>
    </location>
</feature>
<feature type="transmembrane region" description="Helical" evidence="6">
    <location>
        <begin position="68"/>
        <end position="85"/>
    </location>
</feature>
<feature type="transmembrane region" description="Helical" evidence="6">
    <location>
        <begin position="273"/>
        <end position="290"/>
    </location>
</feature>
<keyword evidence="5 6" id="KW-0472">Membrane</keyword>
<protein>
    <submittedName>
        <fullName evidence="8">Uncharacterized transporter YbhF</fullName>
    </submittedName>
</protein>
<dbReference type="InterPro" id="IPR000620">
    <property type="entry name" value="EamA_dom"/>
</dbReference>
<evidence type="ECO:0000256" key="3">
    <source>
        <dbReference type="ARBA" id="ARBA00022692"/>
    </source>
</evidence>
<feature type="transmembrane region" description="Helical" evidence="6">
    <location>
        <begin position="156"/>
        <end position="176"/>
    </location>
</feature>
<feature type="transmembrane region" description="Helical" evidence="6">
    <location>
        <begin position="251"/>
        <end position="267"/>
    </location>
</feature>
<dbReference type="SUPFAM" id="SSF103481">
    <property type="entry name" value="Multidrug resistance efflux transporter EmrE"/>
    <property type="match status" value="2"/>
</dbReference>
<reference evidence="8" key="1">
    <citation type="submission" date="2016-04" db="EMBL/GenBank/DDBJ databases">
        <authorList>
            <person name="Evans L.H."/>
            <person name="Alamgir A."/>
            <person name="Owens N."/>
            <person name="Weber N.D."/>
            <person name="Virtaneva K."/>
            <person name="Barbian K."/>
            <person name="Babar A."/>
            <person name="Rosenke K."/>
        </authorList>
    </citation>
    <scope>NUCLEOTIDE SEQUENCE</scope>
    <source>
        <strain evidence="8">86-2</strain>
    </source>
</reference>
<evidence type="ECO:0000256" key="2">
    <source>
        <dbReference type="ARBA" id="ARBA00022475"/>
    </source>
</evidence>
<proteinExistence type="predicted"/>
<name>A0A212JWX2_9BACT</name>